<comment type="caution">
    <text evidence="1">The sequence shown here is derived from an EMBL/GenBank/DDBJ whole genome shotgun (WGS) entry which is preliminary data.</text>
</comment>
<gene>
    <name evidence="1" type="ORF">BJX63DRAFT_416073</name>
</gene>
<dbReference type="Proteomes" id="UP001610334">
    <property type="component" value="Unassembled WGS sequence"/>
</dbReference>
<accession>A0ABR4GSE5</accession>
<sequence length="69" mass="7563">MAFLRSELNNREDGPLANLGFVREPITEDIVWGRLTGAALNVAIAKASILAQLCCLSDQTRIVKRHVDA</sequence>
<name>A0ABR4GSE5_9EURO</name>
<organism evidence="1 2">
    <name type="scientific">Aspergillus granulosus</name>
    <dbReference type="NCBI Taxonomy" id="176169"/>
    <lineage>
        <taxon>Eukaryota</taxon>
        <taxon>Fungi</taxon>
        <taxon>Dikarya</taxon>
        <taxon>Ascomycota</taxon>
        <taxon>Pezizomycotina</taxon>
        <taxon>Eurotiomycetes</taxon>
        <taxon>Eurotiomycetidae</taxon>
        <taxon>Eurotiales</taxon>
        <taxon>Aspergillaceae</taxon>
        <taxon>Aspergillus</taxon>
        <taxon>Aspergillus subgen. Nidulantes</taxon>
    </lineage>
</organism>
<proteinExistence type="predicted"/>
<reference evidence="1 2" key="1">
    <citation type="submission" date="2024-07" db="EMBL/GenBank/DDBJ databases">
        <title>Section-level genome sequencing and comparative genomics of Aspergillus sections Usti and Cavernicolus.</title>
        <authorList>
            <consortium name="Lawrence Berkeley National Laboratory"/>
            <person name="Nybo J.L."/>
            <person name="Vesth T.C."/>
            <person name="Theobald S."/>
            <person name="Frisvad J.C."/>
            <person name="Larsen T.O."/>
            <person name="Kjaerboelling I."/>
            <person name="Rothschild-Mancinelli K."/>
            <person name="Lyhne E.K."/>
            <person name="Kogle M.E."/>
            <person name="Barry K."/>
            <person name="Clum A."/>
            <person name="Na H."/>
            <person name="Ledsgaard L."/>
            <person name="Lin J."/>
            <person name="Lipzen A."/>
            <person name="Kuo A."/>
            <person name="Riley R."/>
            <person name="Mondo S."/>
            <person name="Labutti K."/>
            <person name="Haridas S."/>
            <person name="Pangalinan J."/>
            <person name="Salamov A.A."/>
            <person name="Simmons B.A."/>
            <person name="Magnuson J.K."/>
            <person name="Chen J."/>
            <person name="Drula E."/>
            <person name="Henrissat B."/>
            <person name="Wiebenga A."/>
            <person name="Lubbers R.J."/>
            <person name="Gomes A.C."/>
            <person name="Makela M.R."/>
            <person name="Stajich J."/>
            <person name="Grigoriev I.V."/>
            <person name="Mortensen U.H."/>
            <person name="De Vries R.P."/>
            <person name="Baker S.E."/>
            <person name="Andersen M.R."/>
        </authorList>
    </citation>
    <scope>NUCLEOTIDE SEQUENCE [LARGE SCALE GENOMIC DNA]</scope>
    <source>
        <strain evidence="1 2">CBS 588.65</strain>
    </source>
</reference>
<protein>
    <submittedName>
        <fullName evidence="1">Uncharacterized protein</fullName>
    </submittedName>
</protein>
<evidence type="ECO:0000313" key="1">
    <source>
        <dbReference type="EMBL" id="KAL2801995.1"/>
    </source>
</evidence>
<keyword evidence="2" id="KW-1185">Reference proteome</keyword>
<evidence type="ECO:0000313" key="2">
    <source>
        <dbReference type="Proteomes" id="UP001610334"/>
    </source>
</evidence>
<dbReference type="EMBL" id="JBFXLT010000218">
    <property type="protein sequence ID" value="KAL2801995.1"/>
    <property type="molecule type" value="Genomic_DNA"/>
</dbReference>